<accession>A0AA85JDH9</accession>
<evidence type="ECO:0000256" key="1">
    <source>
        <dbReference type="SAM" id="MobiDB-lite"/>
    </source>
</evidence>
<dbReference type="Proteomes" id="UP000050795">
    <property type="component" value="Unassembled WGS sequence"/>
</dbReference>
<reference evidence="3" key="2">
    <citation type="submission" date="2023-11" db="UniProtKB">
        <authorList>
            <consortium name="WormBaseParasite"/>
        </authorList>
    </citation>
    <scope>IDENTIFICATION</scope>
</reference>
<protein>
    <submittedName>
        <fullName evidence="3">Uncharacterized protein</fullName>
    </submittedName>
</protein>
<dbReference type="AlphaFoldDB" id="A0AA85JDH9"/>
<reference evidence="2" key="1">
    <citation type="submission" date="2022-06" db="EMBL/GenBank/DDBJ databases">
        <authorList>
            <person name="Berger JAMES D."/>
            <person name="Berger JAMES D."/>
        </authorList>
    </citation>
    <scope>NUCLEOTIDE SEQUENCE [LARGE SCALE GENOMIC DNA]</scope>
</reference>
<feature type="region of interest" description="Disordered" evidence="1">
    <location>
        <begin position="69"/>
        <end position="89"/>
    </location>
</feature>
<evidence type="ECO:0000313" key="3">
    <source>
        <dbReference type="WBParaSite" id="TREG1_145430.1"/>
    </source>
</evidence>
<keyword evidence="2" id="KW-1185">Reference proteome</keyword>
<name>A0AA85JDH9_TRIRE</name>
<organism evidence="2 3">
    <name type="scientific">Trichobilharzia regenti</name>
    <name type="common">Nasal bird schistosome</name>
    <dbReference type="NCBI Taxonomy" id="157069"/>
    <lineage>
        <taxon>Eukaryota</taxon>
        <taxon>Metazoa</taxon>
        <taxon>Spiralia</taxon>
        <taxon>Lophotrochozoa</taxon>
        <taxon>Platyhelminthes</taxon>
        <taxon>Trematoda</taxon>
        <taxon>Digenea</taxon>
        <taxon>Strigeidida</taxon>
        <taxon>Schistosomatoidea</taxon>
        <taxon>Schistosomatidae</taxon>
        <taxon>Trichobilharzia</taxon>
    </lineage>
</organism>
<sequence length="288" mass="32390">SNTKYPTLSLKRLRQRNLRLTCRYTTFYRRYKRNYEPALVEISAVTHAVLPVEVEPSLGNTDTMTIETEVVPSPPCSSLTPTASTSQMCPHVSSERDEMTSMLLSIIVTTNISQADGNRILEYFRAKLPQLPTTLRSVLRMCGSCESRLLGDGMYRHIGLKKFLQLYMEMSVVESPYNEIDGELSISKSSNQQLWPLLGRITAPFLSSVFMIRVYVNPSSYKELCNDLLSELKDILSQGIHITRLNKHFNVHLTAVICDAPTRAGVKFIVDHASAGCDKCTVTGIKLY</sequence>
<dbReference type="WBParaSite" id="TREG1_145430.1">
    <property type="protein sequence ID" value="TREG1_145430.1"/>
    <property type="gene ID" value="TREG1_145430"/>
</dbReference>
<evidence type="ECO:0000313" key="2">
    <source>
        <dbReference type="Proteomes" id="UP000050795"/>
    </source>
</evidence>
<proteinExistence type="predicted"/>
<feature type="compositionally biased region" description="Polar residues" evidence="1">
    <location>
        <begin position="76"/>
        <end position="88"/>
    </location>
</feature>